<dbReference type="GO" id="GO:0008270">
    <property type="term" value="F:zinc ion binding"/>
    <property type="evidence" value="ECO:0007669"/>
    <property type="project" value="UniProtKB-KW"/>
</dbReference>
<comment type="similarity">
    <text evidence="1 7">Belongs to the herpesviridae UL32 protein family.</text>
</comment>
<keyword evidence="3" id="KW-0479">Metal-binding</keyword>
<accession>A0A0B4Q5Z5</accession>
<evidence type="ECO:0000256" key="5">
    <source>
        <dbReference type="ARBA" id="ARBA00022833"/>
    </source>
</evidence>
<dbReference type="GO" id="GO:0042025">
    <property type="term" value="C:host cell nucleus"/>
    <property type="evidence" value="ECO:0007669"/>
    <property type="project" value="UniProtKB-SubCell"/>
</dbReference>
<dbReference type="Pfam" id="PF01673">
    <property type="entry name" value="Herpes_env"/>
    <property type="match status" value="2"/>
</dbReference>
<evidence type="ECO:0000256" key="7">
    <source>
        <dbReference type="RuleBase" id="RU364029"/>
    </source>
</evidence>
<gene>
    <name evidence="8" type="primary">ORF68</name>
</gene>
<keyword evidence="4" id="KW-0863">Zinc-finger</keyword>
<keyword evidence="5" id="KW-0862">Zinc</keyword>
<name>A0A0B4Q5Z5_9GAMA</name>
<evidence type="ECO:0000256" key="4">
    <source>
        <dbReference type="ARBA" id="ARBA00022771"/>
    </source>
</evidence>
<comment type="subcellular location">
    <subcellularLocation>
        <location evidence="7">Host cytoplasm</location>
    </subcellularLocation>
    <subcellularLocation>
        <location evidence="7">Host nucleus</location>
    </subcellularLocation>
</comment>
<dbReference type="InterPro" id="IPR002597">
    <property type="entry name" value="Herpes_env"/>
</dbReference>
<dbReference type="Proteomes" id="UP000163076">
    <property type="component" value="Segment"/>
</dbReference>
<dbReference type="GO" id="GO:0019031">
    <property type="term" value="C:viral envelope"/>
    <property type="evidence" value="ECO:0007669"/>
    <property type="project" value="InterPro"/>
</dbReference>
<reference evidence="8 9" key="1">
    <citation type="journal article" date="2015" name="Genome Announc.">
        <title>Genome sequences of equid herpesviruses 2 and 5.</title>
        <authorList>
            <person name="Wilkie G.S."/>
            <person name="Kerr K."/>
            <person name="Stewart J.P."/>
            <person name="Studdert M.J."/>
            <person name="Davison A.J."/>
        </authorList>
    </citation>
    <scope>NUCLEOTIDE SEQUENCE [LARGE SCALE GENOMIC DNA]</scope>
    <source>
        <strain evidence="8">G9/92</strain>
    </source>
</reference>
<keyword evidence="2 7" id="KW-1048">Host nucleus</keyword>
<proteinExistence type="inferred from homology"/>
<dbReference type="EMBL" id="KM924294">
    <property type="protein sequence ID" value="AIU39515.1"/>
    <property type="molecule type" value="Genomic_DNA"/>
</dbReference>
<dbReference type="PROSITE" id="PS51988">
    <property type="entry name" value="HERPESVIRUS_UL32"/>
    <property type="match status" value="1"/>
</dbReference>
<evidence type="ECO:0000256" key="3">
    <source>
        <dbReference type="ARBA" id="ARBA00022723"/>
    </source>
</evidence>
<evidence type="ECO:0000313" key="8">
    <source>
        <dbReference type="EMBL" id="AIU39515.1"/>
    </source>
</evidence>
<keyword evidence="6 7" id="KW-1035">Host cytoplasm</keyword>
<evidence type="ECO:0000256" key="2">
    <source>
        <dbReference type="ARBA" id="ARBA00022562"/>
    </source>
</evidence>
<sequence>MATSERFLPWSRATVFKHSPALARLLEHSFQPGSPETALNCPTLTATHAALLECAPCKICQLVYSLASDPACEVAFFEDYACLCFYALYAPLCWTSTFMAAADFLELVSRYFPGAVGEGGLYGPEGIMAVDLQLHFLIKRCFRPVAASELLDVCNLHFLKSEFLKGALTGSVSNLFCFKSIWGSMHAPAVKQQAGGGGCGCCGLSSSLAAAAPADKRRAGGGGGAAETKRPEFAEAVSRAFPPGGGRAQTGVKPELLSVFLDVWGESDLLSEANREMAAAAPARAAGALGRFEFTYPETADRCQGPCMLSQALQLKKSNRTASICVLCECIAGHAEGAEALRLLKRDILTFVENNVKIPDRISFIVRQRDSLVYVRDPLLRGVIRGCSEQEIHKHLFCDPLCALNSASACPDILFGEPGEEELRILKSSLAIGNHLAENIFLDCEVLHTLVIIFKSIQLCKVGKTTFLEIIKELNHQLKNHNLQTLHTFHTATIYC</sequence>
<evidence type="ECO:0000313" key="9">
    <source>
        <dbReference type="Proteomes" id="UP000163076"/>
    </source>
</evidence>
<organism evidence="8 9">
    <name type="scientific">Equid gammaherpesvirus 2</name>
    <name type="common">Equine herpesvirus 2</name>
    <dbReference type="NCBI Taxonomy" id="12657"/>
    <lineage>
        <taxon>Viruses</taxon>
        <taxon>Duplodnaviria</taxon>
        <taxon>Heunggongvirae</taxon>
        <taxon>Peploviricota</taxon>
        <taxon>Herviviricetes</taxon>
        <taxon>Herpesvirales</taxon>
        <taxon>Orthoherpesviridae</taxon>
        <taxon>Gammaherpesvirinae</taxon>
        <taxon>Percavirus</taxon>
        <taxon>Percavirus equidgamma2</taxon>
    </lineage>
</organism>
<protein>
    <recommendedName>
        <fullName evidence="7">Packaging protein UL32</fullName>
    </recommendedName>
</protein>
<evidence type="ECO:0000256" key="6">
    <source>
        <dbReference type="ARBA" id="ARBA00023200"/>
    </source>
</evidence>
<comment type="function">
    <text evidence="7">Plays a role in efficient localization of neo-synthesized capsids to nuclear replication compartments, thereby controlling cleavage and packaging of virus genomic DNA.</text>
</comment>
<dbReference type="GO" id="GO:0030430">
    <property type="term" value="C:host cell cytoplasm"/>
    <property type="evidence" value="ECO:0007669"/>
    <property type="project" value="UniProtKB-SubCell"/>
</dbReference>
<evidence type="ECO:0000256" key="1">
    <source>
        <dbReference type="ARBA" id="ARBA00005235"/>
    </source>
</evidence>